<evidence type="ECO:0000256" key="6">
    <source>
        <dbReference type="ARBA" id="ARBA00022737"/>
    </source>
</evidence>
<dbReference type="GO" id="GO:0007409">
    <property type="term" value="P:axonogenesis"/>
    <property type="evidence" value="ECO:0007669"/>
    <property type="project" value="TreeGrafter"/>
</dbReference>
<evidence type="ECO:0000313" key="13">
    <source>
        <dbReference type="Proteomes" id="UP000694569"/>
    </source>
</evidence>
<dbReference type="FunFam" id="3.80.10.10:FF:000001">
    <property type="entry name" value="SLIT and NTRK-like family, member 1"/>
    <property type="match status" value="2"/>
</dbReference>
<dbReference type="PROSITE" id="PS51450">
    <property type="entry name" value="LRR"/>
    <property type="match status" value="3"/>
</dbReference>
<dbReference type="PANTHER" id="PTHR45773">
    <property type="entry name" value="SLIT AND NTRK-LIKE PROTEIN 4-RELATED"/>
    <property type="match status" value="1"/>
</dbReference>
<dbReference type="GO" id="GO:0051965">
    <property type="term" value="P:positive regulation of synapse assembly"/>
    <property type="evidence" value="ECO:0007669"/>
    <property type="project" value="TreeGrafter"/>
</dbReference>
<feature type="chain" id="PRO_5034383229" evidence="10">
    <location>
        <begin position="37"/>
        <end position="848"/>
    </location>
</feature>
<sequence>MLYLKNLIRVKNTLNRMAFSLLLLSLLIASSRMAESEFLLMDTCKSVCFCEEKDGTLFVNCEGKHFVSLKELTVPQSQYLDLNLMNSGLYKLHVNEFSNFDNIISLHLGFNNIADIEPGAFNNLGILKKLHINHNSLEILKEDTFTGLENLEFLQADNNFITTIEANTFSKLNRLKVLILNDNAIDFLPANVFRFVPLTHLDLRGNQLQTLPYVGLLEHIGRIMEFQLEDNRWVCDCNLVELKIWLENLPQQSSVGDIVCYSPSNVKGVMLRKLKKEMICATITNSDLIDSSGPLSLVGTASGIDGRTPTKITLIQKSPTKETVIAVPKSPTLLPDTNCPIPCHCSIYTSSGTLIHCQERNIESVSDLGPPPQNPRKLFLAGNIIHKLYKWDFVEYGTLEMLHLGNNRIETIEDASFLNLTKLEKLYLNGNHLRRLNAGLFTGLPNIEYLYLEYNAIKDIMPGTFSLMPKLRVLYLNNNLLHTLPDYIFAGVPLAKLNLKTNNFVNFPNNVLEDLNWLAQFELQDNPWDCECNLVELKNWIQLHKHVILSEILCNSPKELDKVDLKSLTRDRLCPEPINNQQLPTQSSYINQSFPFSTPSHVDNILKSLSDYIPLSVMILGLLVFLITAVLCSAGIIVLVLHKRRRYKKKKENEKIRESSPVRIQYSMYGHKTTHHTTEQPCSTLSEHHVTHPAIQVYQSSPFNNHKHSETETDEDKEVMHANKMYRALLKDENNSPTAASKMKFSGNNQSPEFLSFQDASYLYRNLIEKEKEIQQLGIAEYLRKNIANLQPDADVRYPRTCEELKLMESFMYSRPRKVLVEQTKNEYFELKANLHSEPDYLEVLEQT</sequence>
<feature type="domain" description="LRRCT" evidence="11">
    <location>
        <begin position="526"/>
        <end position="575"/>
    </location>
</feature>
<keyword evidence="6" id="KW-0677">Repeat</keyword>
<dbReference type="SMART" id="SM00369">
    <property type="entry name" value="LRR_TYP"/>
    <property type="match status" value="9"/>
</dbReference>
<evidence type="ECO:0000256" key="9">
    <source>
        <dbReference type="SAM" id="Phobius"/>
    </source>
</evidence>
<dbReference type="InterPro" id="IPR003591">
    <property type="entry name" value="Leu-rich_rpt_typical-subtyp"/>
</dbReference>
<dbReference type="PANTHER" id="PTHR45773:SF1">
    <property type="entry name" value="SLIT AND NTRK-LIKE PROTEIN 6"/>
    <property type="match status" value="1"/>
</dbReference>
<gene>
    <name evidence="12" type="primary">SLITRK6</name>
</gene>
<dbReference type="Gene3D" id="3.80.10.10">
    <property type="entry name" value="Ribonuclease Inhibitor"/>
    <property type="match status" value="2"/>
</dbReference>
<evidence type="ECO:0000256" key="7">
    <source>
        <dbReference type="ARBA" id="ARBA00022989"/>
    </source>
</evidence>
<comment type="subcellular location">
    <subcellularLocation>
        <location evidence="1">Membrane</location>
        <topology evidence="1">Single-pass type I membrane protein</topology>
    </subcellularLocation>
</comment>
<organism evidence="12 13">
    <name type="scientific">Leptobrachium leishanense</name>
    <name type="common">Leishan spiny toad</name>
    <dbReference type="NCBI Taxonomy" id="445787"/>
    <lineage>
        <taxon>Eukaryota</taxon>
        <taxon>Metazoa</taxon>
        <taxon>Chordata</taxon>
        <taxon>Craniata</taxon>
        <taxon>Vertebrata</taxon>
        <taxon>Euteleostomi</taxon>
        <taxon>Amphibia</taxon>
        <taxon>Batrachia</taxon>
        <taxon>Anura</taxon>
        <taxon>Pelobatoidea</taxon>
        <taxon>Megophryidae</taxon>
        <taxon>Leptobrachium</taxon>
    </lineage>
</organism>
<evidence type="ECO:0000313" key="12">
    <source>
        <dbReference type="Ensembl" id="ENSLLEP00000000567.1"/>
    </source>
</evidence>
<protein>
    <submittedName>
        <fullName evidence="12">SLIT and NTRK like family member 6</fullName>
    </submittedName>
</protein>
<name>A0A8C5LKJ1_9ANUR</name>
<evidence type="ECO:0000259" key="11">
    <source>
        <dbReference type="SMART" id="SM00082"/>
    </source>
</evidence>
<proteinExistence type="inferred from homology"/>
<dbReference type="GO" id="GO:0005886">
    <property type="term" value="C:plasma membrane"/>
    <property type="evidence" value="ECO:0007669"/>
    <property type="project" value="TreeGrafter"/>
</dbReference>
<reference evidence="12" key="1">
    <citation type="submission" date="2025-08" db="UniProtKB">
        <authorList>
            <consortium name="Ensembl"/>
        </authorList>
    </citation>
    <scope>IDENTIFICATION</scope>
</reference>
<keyword evidence="8 9" id="KW-0472">Membrane</keyword>
<evidence type="ECO:0000256" key="1">
    <source>
        <dbReference type="ARBA" id="ARBA00004479"/>
    </source>
</evidence>
<dbReference type="InterPro" id="IPR001611">
    <property type="entry name" value="Leu-rich_rpt"/>
</dbReference>
<keyword evidence="13" id="KW-1185">Reference proteome</keyword>
<dbReference type="GeneTree" id="ENSGT00940000160718"/>
<evidence type="ECO:0000256" key="3">
    <source>
        <dbReference type="ARBA" id="ARBA00022614"/>
    </source>
</evidence>
<evidence type="ECO:0000256" key="5">
    <source>
        <dbReference type="ARBA" id="ARBA00022729"/>
    </source>
</evidence>
<dbReference type="SMART" id="SM00082">
    <property type="entry name" value="LRRCT"/>
    <property type="match status" value="2"/>
</dbReference>
<dbReference type="AlphaFoldDB" id="A0A8C5LKJ1"/>
<dbReference type="InterPro" id="IPR000483">
    <property type="entry name" value="Cys-rich_flank_reg_C"/>
</dbReference>
<dbReference type="InterPro" id="IPR032675">
    <property type="entry name" value="LRR_dom_sf"/>
</dbReference>
<feature type="transmembrane region" description="Helical" evidence="9">
    <location>
        <begin position="612"/>
        <end position="641"/>
    </location>
</feature>
<keyword evidence="5 10" id="KW-0732">Signal</keyword>
<feature type="signal peptide" evidence="10">
    <location>
        <begin position="1"/>
        <end position="36"/>
    </location>
</feature>
<dbReference type="OrthoDB" id="676979at2759"/>
<keyword evidence="4 9" id="KW-0812">Transmembrane</keyword>
<dbReference type="SUPFAM" id="SSF52058">
    <property type="entry name" value="L domain-like"/>
    <property type="match status" value="2"/>
</dbReference>
<evidence type="ECO:0000256" key="4">
    <source>
        <dbReference type="ARBA" id="ARBA00022692"/>
    </source>
</evidence>
<comment type="similarity">
    <text evidence="2">Belongs to the SLITRK family.</text>
</comment>
<evidence type="ECO:0000256" key="2">
    <source>
        <dbReference type="ARBA" id="ARBA00010439"/>
    </source>
</evidence>
<dbReference type="Pfam" id="PF13855">
    <property type="entry name" value="LRR_8"/>
    <property type="match status" value="2"/>
</dbReference>
<feature type="domain" description="LRRCT" evidence="11">
    <location>
        <begin position="231"/>
        <end position="281"/>
    </location>
</feature>
<accession>A0A8C5LKJ1</accession>
<dbReference type="Ensembl" id="ENSLLET00000000593.1">
    <property type="protein sequence ID" value="ENSLLEP00000000567.1"/>
    <property type="gene ID" value="ENSLLEG00000000384.1"/>
</dbReference>
<keyword evidence="3" id="KW-0433">Leucine-rich repeat</keyword>
<evidence type="ECO:0000256" key="8">
    <source>
        <dbReference type="ARBA" id="ARBA00023136"/>
    </source>
</evidence>
<evidence type="ECO:0000256" key="10">
    <source>
        <dbReference type="SAM" id="SignalP"/>
    </source>
</evidence>
<keyword evidence="7 9" id="KW-1133">Transmembrane helix</keyword>
<dbReference type="Proteomes" id="UP000694569">
    <property type="component" value="Unplaced"/>
</dbReference>
<reference evidence="12" key="2">
    <citation type="submission" date="2025-09" db="UniProtKB">
        <authorList>
            <consortium name="Ensembl"/>
        </authorList>
    </citation>
    <scope>IDENTIFICATION</scope>
</reference>